<dbReference type="GO" id="GO:0031177">
    <property type="term" value="F:phosphopantetheine binding"/>
    <property type="evidence" value="ECO:0007669"/>
    <property type="project" value="InterPro"/>
</dbReference>
<dbReference type="InterPro" id="IPR056501">
    <property type="entry name" value="NAD-bd_HRPKS_sdrA"/>
</dbReference>
<dbReference type="OrthoDB" id="329835at2759"/>
<dbReference type="InterPro" id="IPR032821">
    <property type="entry name" value="PKS_assoc"/>
</dbReference>
<keyword evidence="3" id="KW-0808">Transferase</keyword>
<dbReference type="Gene3D" id="3.40.50.150">
    <property type="entry name" value="Vaccinia Virus protein VP39"/>
    <property type="match status" value="1"/>
</dbReference>
<keyword evidence="6" id="KW-0511">Multifunctional enzyme</keyword>
<evidence type="ECO:0000256" key="7">
    <source>
        <dbReference type="ARBA" id="ARBA00023315"/>
    </source>
</evidence>
<dbReference type="InterPro" id="IPR020807">
    <property type="entry name" value="PKS_DH"/>
</dbReference>
<dbReference type="InterPro" id="IPR057326">
    <property type="entry name" value="KR_dom"/>
</dbReference>
<protein>
    <submittedName>
        <fullName evidence="12">Putative polyketide synthase</fullName>
    </submittedName>
</protein>
<reference evidence="12 13" key="1">
    <citation type="journal article" date="2016" name="Nat. Commun.">
        <title>Ectomycorrhizal ecology is imprinted in the genome of the dominant symbiotic fungus Cenococcum geophilum.</title>
        <authorList>
            <consortium name="DOE Joint Genome Institute"/>
            <person name="Peter M."/>
            <person name="Kohler A."/>
            <person name="Ohm R.A."/>
            <person name="Kuo A."/>
            <person name="Krutzmann J."/>
            <person name="Morin E."/>
            <person name="Arend M."/>
            <person name="Barry K.W."/>
            <person name="Binder M."/>
            <person name="Choi C."/>
            <person name="Clum A."/>
            <person name="Copeland A."/>
            <person name="Grisel N."/>
            <person name="Haridas S."/>
            <person name="Kipfer T."/>
            <person name="LaButti K."/>
            <person name="Lindquist E."/>
            <person name="Lipzen A."/>
            <person name="Maire R."/>
            <person name="Meier B."/>
            <person name="Mihaltcheva S."/>
            <person name="Molinier V."/>
            <person name="Murat C."/>
            <person name="Poggeler S."/>
            <person name="Quandt C.A."/>
            <person name="Sperisen C."/>
            <person name="Tritt A."/>
            <person name="Tisserant E."/>
            <person name="Crous P.W."/>
            <person name="Henrissat B."/>
            <person name="Nehls U."/>
            <person name="Egli S."/>
            <person name="Spatafora J.W."/>
            <person name="Grigoriev I.V."/>
            <person name="Martin F.M."/>
        </authorList>
    </citation>
    <scope>NUCLEOTIDE SEQUENCE [LARGE SCALE GENOMIC DNA]</scope>
    <source>
        <strain evidence="12 13">CBS 207.34</strain>
    </source>
</reference>
<evidence type="ECO:0000256" key="8">
    <source>
        <dbReference type="PROSITE-ProRule" id="PRU01363"/>
    </source>
</evidence>
<dbReference type="Gene3D" id="3.10.129.110">
    <property type="entry name" value="Polyketide synthase dehydratase"/>
    <property type="match status" value="1"/>
</dbReference>
<dbReference type="Gene3D" id="3.40.50.720">
    <property type="entry name" value="NAD(P)-binding Rossmann-like Domain"/>
    <property type="match status" value="1"/>
</dbReference>
<evidence type="ECO:0000256" key="6">
    <source>
        <dbReference type="ARBA" id="ARBA00023268"/>
    </source>
</evidence>
<keyword evidence="7" id="KW-0012">Acyltransferase</keyword>
<dbReference type="SUPFAM" id="SSF53335">
    <property type="entry name" value="S-adenosyl-L-methionine-dependent methyltransferases"/>
    <property type="match status" value="1"/>
</dbReference>
<dbReference type="CDD" id="cd00833">
    <property type="entry name" value="PKS"/>
    <property type="match status" value="1"/>
</dbReference>
<evidence type="ECO:0000259" key="11">
    <source>
        <dbReference type="PROSITE" id="PS52019"/>
    </source>
</evidence>
<dbReference type="Pfam" id="PF16197">
    <property type="entry name" value="KAsynt_C_assoc"/>
    <property type="match status" value="1"/>
</dbReference>
<dbReference type="SUPFAM" id="SSF53901">
    <property type="entry name" value="Thiolase-like"/>
    <property type="match status" value="1"/>
</dbReference>
<dbReference type="Pfam" id="PF23297">
    <property type="entry name" value="ACP_SdgA_C"/>
    <property type="match status" value="1"/>
</dbReference>
<dbReference type="InterPro" id="IPR011032">
    <property type="entry name" value="GroES-like_sf"/>
</dbReference>
<sequence length="2538" mass="278153">MAENTSDQGPMPIAIVGMACRGPGDAVNVESLYQMVKEGREAWGEIPKDRWNPEAFFHKAHRNGSVCMANGHFLKHNLAHFDAHFFGLTDAEAEAMDPQQRLLLECTYEALENAGIPMEKVSKSDTAAIIACFCSDYTDALLRDPQTIPFYQGTNSSTCRAMISNRLSYFFDMKGPSVTVDTACSGSLVAFHMACQSLRAGESSQAIVGGVNVILNPDPIMSMSSLSFLSPDGRCYTFDSRANGYARGEGVAIVVLKPLEDAVRDGDNIRAVIRHTGVNQDGRTSGITLPSGEAQEALSRKLYREAGLSPLDTDYIESHGTGTQTGDPIEARALSNVFGAGRSLDNPVVVGSLKTNIGHTEGAAGIFGVIKTVLMLENSIILAHRNFETANERIPLRDWKLKIPLSSYPWKANGPQRASINSFGFGGTNAHAILESTRSFLPTYHRHNPANGISLGIESPQVFKLSAYDHEAGKRQAAALKGYLERQINSSKDLRYLLYDLAYTLNEHRSSLSWRSAIYADSIASLVEALAEPKFIRASKTNNLAFVFTGQGAQWYAMGRELINVFPTFKNSLEKSNRILQSLNAGWSLLDELAKDANSSRINEATISQPICTAIQVGLFDLLVSFKVSPKSVTGHSSGEIAAAYAVGALSHESAIMVAYHRGVITSTVQKRTGLVGAMMVVGLSQADVKPYIEALTQGKVKVACINSPSSTTISGDEAAIIELGDILKDRNIFSRKLTVNIAYHSQHMNYVAADLKAALANLPEMPSMNIQPIDFYSALTGKKENSSSINASYWVSNSVSPVRFSDSMSSLLAGTNATDAVHKTKTAIDVIVEVGPHSALAGPIRDIISSNLAFKARPPTYFSALIRNTSAVSSFMSLICSLIERGYPVDYANLIHTAKYKPKVLVDLPSYPWNHSKSYWAESRISRAYRTRVHPRKDLIGAPSVNCNSLEPSWRNVVRASEIPWVKDHRIQSNIVYPAAGYVTMAIEAVSQRAADMGINVSGYSLREVAIGQALVLTDEEVDVELRLRPHNSGRTDSDSWEEFRIFSVTKDDRWTEHCRGLISLIKSSSVQEDLYPYVVAACDSTDRCTEPVFSADFYETLTAIGLEYGPTFAKFYGAYKGTNECYAIIETPDTAAVMPSNFEYPFVVHPATLDNCFQATFAAMGASTLKDPALPVFIDKLYVSQQIRHEPGNLLQCHVSVDKDGPRSIRASITVLDKSIIEQPVVMVQGLKCTSLAKSDHNGVEETVSTSICHRIKWVPSAKHLTPRQIGEVCYIPQRASDPRDFTPLEKEQAAWFLINRALTHLSLDDVESLQDHHKKLFKHMKKLCEETSTMPHLPIQLWREASEEERAHLLNKLRGSRAADGQVLHLVGTNLPQILRQEVDPLELMRTDGLLDRVYAEGNGLQRGYAQAAAFTNLLSQQNPHLKVLEIGGGTGGITKYILEALGGHDGTLPRFSSYDFTDISPAFFEGAATKFAAWGDLIRFKKLDIEADPGDQGFEIGSYDLIIAANVLHATRTLKASVTNVRKLMKLGGKLILHEITQEMISEFAVFGTLPGWWLGEADGRIESPCLSEIKWSSLLQESGFLPVQAALWDTDRLEDHRTSIIITEASTPLTNLDYSRSIVIVHDESQGDLSVLISFLQNDFSLLGVQVLQASLSAEFDYSGKVCVVLDQIVDAPLLYRSSPARFERIKKVLTTANKIFWVTRGAHEAKLDPAGSLITGLARTVGSEIGETVVMLDVQRTSTFKDTSRDLVRIFRSAYDPVNRDALEVEFAIKDGYIMIPRIVEDVQLDAISESVDKAPVPTDQNFDDAGRSLILDIGVPGLLDTIHFVEDPNFVAGAELPSDYVEIRVYATGINFIDVMAAMGKVPQHGMGCECAGIITRVGKLVNTLKAGDRVASISMSVASNLVRRPANLTQKLPDGMSFAVGASLPIVYTTAQFCVKLAHVQKGDIVLIHAAAGGMGQALINVCKRIGTSIIATVGTPEKKEFLTRTFSIPEDHIFSSRDASFEQGIMRLTGGRGVDVVMNSVAGELLRRTWNCIASFGRFVELGKVDIADNSRLEMKMFAKNVTFSAFDLVGLSQERPNELGDTFAKVMDLIRSDELLPVEPVTTFDMSKVEQAFRTMQMGKHIGKLVLVPKNDEVVKVMPMPRPLLFENSSYVLVGGLGGLGRAISQFLFEQGARNFIFISRSGIASQEAEDLVSKLEEKGARVMVGQCDVGSIEQLDQFLKWCSDDMPPIRGVIQGAMVLKDAHFQSMSLEDWNTVLRPRVKGTQNLHVAVKCHTSSPLDFFILLSSISAIVGIPTQASYAAASSYMDAFALALNRLGLPAISFNIGMVLDTGYVAETPHIKEHMLKQGYVGMKSEELIHVIHAAIKGKANGQVIVHRADFIEEEAPPAFSRAMFSHFRRAAALRSARHKAATSSGDGVKVRDLLSRATTTSEATQIVCTALFGKMSALLMIPLEEISAQEAMSHYGLDSLVAVEMRNWINREMDASIPILELLANQSLEKLAEKIVVRSKAVKMEKGINKREE</sequence>
<dbReference type="GO" id="GO:0030639">
    <property type="term" value="P:polyketide biosynthetic process"/>
    <property type="evidence" value="ECO:0007669"/>
    <property type="project" value="UniProtKB-ARBA"/>
</dbReference>
<dbReference type="InterPro" id="IPR020843">
    <property type="entry name" value="ER"/>
</dbReference>
<dbReference type="SMART" id="SM00827">
    <property type="entry name" value="PKS_AT"/>
    <property type="match status" value="1"/>
</dbReference>
<dbReference type="InterPro" id="IPR016039">
    <property type="entry name" value="Thiolase-like"/>
</dbReference>
<dbReference type="PROSITE" id="PS52019">
    <property type="entry name" value="PKS_MFAS_DH"/>
    <property type="match status" value="1"/>
</dbReference>
<dbReference type="SMART" id="SM00826">
    <property type="entry name" value="PKS_DH"/>
    <property type="match status" value="1"/>
</dbReference>
<dbReference type="InterPro" id="IPR049900">
    <property type="entry name" value="PKS_mFAS_DH"/>
</dbReference>
<dbReference type="SMART" id="SM00829">
    <property type="entry name" value="PKS_ER"/>
    <property type="match status" value="1"/>
</dbReference>
<feature type="region of interest" description="N-terminal hotdog fold" evidence="8">
    <location>
        <begin position="938"/>
        <end position="1071"/>
    </location>
</feature>
<dbReference type="InterPro" id="IPR036291">
    <property type="entry name" value="NAD(P)-bd_dom_sf"/>
</dbReference>
<dbReference type="Pfam" id="PF21089">
    <property type="entry name" value="PKS_DH_N"/>
    <property type="match status" value="1"/>
</dbReference>
<evidence type="ECO:0000256" key="2">
    <source>
        <dbReference type="ARBA" id="ARBA00022553"/>
    </source>
</evidence>
<dbReference type="Pfam" id="PF00109">
    <property type="entry name" value="ketoacyl-synt"/>
    <property type="match status" value="1"/>
</dbReference>
<evidence type="ECO:0000259" key="10">
    <source>
        <dbReference type="PROSITE" id="PS52004"/>
    </source>
</evidence>
<dbReference type="InterPro" id="IPR013154">
    <property type="entry name" value="ADH-like_N"/>
</dbReference>
<dbReference type="GO" id="GO:0006633">
    <property type="term" value="P:fatty acid biosynthetic process"/>
    <property type="evidence" value="ECO:0007669"/>
    <property type="project" value="TreeGrafter"/>
</dbReference>
<dbReference type="Gene3D" id="3.30.70.3290">
    <property type="match status" value="1"/>
</dbReference>
<dbReference type="Pfam" id="PF02801">
    <property type="entry name" value="Ketoacyl-synt_C"/>
    <property type="match status" value="1"/>
</dbReference>
<dbReference type="InterPro" id="IPR020841">
    <property type="entry name" value="PKS_Beta-ketoAc_synthase_dom"/>
</dbReference>
<keyword evidence="4" id="KW-0521">NADP</keyword>
<evidence type="ECO:0000256" key="1">
    <source>
        <dbReference type="ARBA" id="ARBA00022450"/>
    </source>
</evidence>
<dbReference type="InterPro" id="IPR001227">
    <property type="entry name" value="Ac_transferase_dom_sf"/>
</dbReference>
<evidence type="ECO:0000256" key="5">
    <source>
        <dbReference type="ARBA" id="ARBA00023002"/>
    </source>
</evidence>
<dbReference type="InterPro" id="IPR014043">
    <property type="entry name" value="Acyl_transferase_dom"/>
</dbReference>
<gene>
    <name evidence="12" type="ORF">AOQ84DRAFT_391394</name>
</gene>
<dbReference type="Pfam" id="PF14765">
    <property type="entry name" value="PS-DH"/>
    <property type="match status" value="1"/>
</dbReference>
<dbReference type="SUPFAM" id="SSF51735">
    <property type="entry name" value="NAD(P)-binding Rossmann-fold domains"/>
    <property type="match status" value="2"/>
</dbReference>
<dbReference type="InterPro" id="IPR013217">
    <property type="entry name" value="Methyltransf_12"/>
</dbReference>
<dbReference type="Pfam" id="PF00698">
    <property type="entry name" value="Acyl_transf_1"/>
    <property type="match status" value="1"/>
</dbReference>
<dbReference type="Gene3D" id="3.40.47.10">
    <property type="match status" value="1"/>
</dbReference>
<dbReference type="SMART" id="SM00825">
    <property type="entry name" value="PKS_KS"/>
    <property type="match status" value="1"/>
</dbReference>
<keyword evidence="2" id="KW-0597">Phosphoprotein</keyword>
<dbReference type="GO" id="GO:0004312">
    <property type="term" value="F:fatty acid synthase activity"/>
    <property type="evidence" value="ECO:0007669"/>
    <property type="project" value="TreeGrafter"/>
</dbReference>
<name>A0A8E2EUN5_9PEZI</name>
<dbReference type="InterPro" id="IPR014030">
    <property type="entry name" value="Ketoacyl_synth_N"/>
</dbReference>
<keyword evidence="5" id="KW-0560">Oxidoreductase</keyword>
<evidence type="ECO:0000313" key="13">
    <source>
        <dbReference type="Proteomes" id="UP000250140"/>
    </source>
</evidence>
<dbReference type="SUPFAM" id="SSF50129">
    <property type="entry name" value="GroES-like"/>
    <property type="match status" value="1"/>
</dbReference>
<dbReference type="Pfam" id="PF08240">
    <property type="entry name" value="ADH_N"/>
    <property type="match status" value="1"/>
</dbReference>
<dbReference type="Pfam" id="PF08659">
    <property type="entry name" value="KR"/>
    <property type="match status" value="1"/>
</dbReference>
<dbReference type="InterPro" id="IPR014031">
    <property type="entry name" value="Ketoacyl_synth_C"/>
</dbReference>
<feature type="region of interest" description="C-terminal hotdog fold" evidence="8">
    <location>
        <begin position="1091"/>
        <end position="1244"/>
    </location>
</feature>
<feature type="active site" description="Proton acceptor; for dehydratase activity" evidence="8">
    <location>
        <position position="970"/>
    </location>
</feature>
<dbReference type="Pfam" id="PF13602">
    <property type="entry name" value="ADH_zinc_N_2"/>
    <property type="match status" value="1"/>
</dbReference>
<dbReference type="InterPro" id="IPR049551">
    <property type="entry name" value="PKS_DH_C"/>
</dbReference>
<dbReference type="FunFam" id="3.40.47.10:FF:000019">
    <property type="entry name" value="Polyketide synthase type I"/>
    <property type="match status" value="1"/>
</dbReference>
<dbReference type="PROSITE" id="PS00012">
    <property type="entry name" value="PHOSPHOPANTETHEINE"/>
    <property type="match status" value="1"/>
</dbReference>
<dbReference type="InterPro" id="IPR016035">
    <property type="entry name" value="Acyl_Trfase/lysoPLipase"/>
</dbReference>
<evidence type="ECO:0000256" key="3">
    <source>
        <dbReference type="ARBA" id="ARBA00022679"/>
    </source>
</evidence>
<dbReference type="SMART" id="SM00822">
    <property type="entry name" value="PKS_KR"/>
    <property type="match status" value="1"/>
</dbReference>
<keyword evidence="1" id="KW-0596">Phosphopantetheine</keyword>
<dbReference type="Gene3D" id="3.90.180.10">
    <property type="entry name" value="Medium-chain alcohol dehydrogenases, catalytic domain"/>
    <property type="match status" value="1"/>
</dbReference>
<dbReference type="InterPro" id="IPR036736">
    <property type="entry name" value="ACP-like_sf"/>
</dbReference>
<dbReference type="SMART" id="SM00823">
    <property type="entry name" value="PKS_PP"/>
    <property type="match status" value="1"/>
</dbReference>
<feature type="domain" description="PKS/mFAS DH" evidence="11">
    <location>
        <begin position="938"/>
        <end position="1244"/>
    </location>
</feature>
<dbReference type="PROSITE" id="PS50075">
    <property type="entry name" value="CARRIER"/>
    <property type="match status" value="1"/>
</dbReference>
<dbReference type="Proteomes" id="UP000250140">
    <property type="component" value="Unassembled WGS sequence"/>
</dbReference>
<dbReference type="InterPro" id="IPR020806">
    <property type="entry name" value="PKS_PP-bd"/>
</dbReference>
<feature type="domain" description="Carrier" evidence="9">
    <location>
        <begin position="2447"/>
        <end position="2524"/>
    </location>
</feature>
<dbReference type="SUPFAM" id="SSF47336">
    <property type="entry name" value="ACP-like"/>
    <property type="match status" value="1"/>
</dbReference>
<dbReference type="SUPFAM" id="SSF55048">
    <property type="entry name" value="Probable ACP-binding domain of malonyl-CoA ACP transacylase"/>
    <property type="match status" value="1"/>
</dbReference>
<feature type="active site" description="Proton donor; for dehydratase activity" evidence="8">
    <location>
        <position position="1156"/>
    </location>
</feature>
<dbReference type="InterPro" id="IPR009081">
    <property type="entry name" value="PP-bd_ACP"/>
</dbReference>
<organism evidence="12 13">
    <name type="scientific">Glonium stellatum</name>
    <dbReference type="NCBI Taxonomy" id="574774"/>
    <lineage>
        <taxon>Eukaryota</taxon>
        <taxon>Fungi</taxon>
        <taxon>Dikarya</taxon>
        <taxon>Ascomycota</taxon>
        <taxon>Pezizomycotina</taxon>
        <taxon>Dothideomycetes</taxon>
        <taxon>Pleosporomycetidae</taxon>
        <taxon>Gloniales</taxon>
        <taxon>Gloniaceae</taxon>
        <taxon>Glonium</taxon>
    </lineage>
</organism>
<dbReference type="PANTHER" id="PTHR43775:SF29">
    <property type="entry name" value="ASPERFURANONE POLYKETIDE SYNTHASE AFOG-RELATED"/>
    <property type="match status" value="1"/>
</dbReference>
<dbReference type="InterPro" id="IPR042104">
    <property type="entry name" value="PKS_dehydratase_sf"/>
</dbReference>
<dbReference type="SUPFAM" id="SSF52151">
    <property type="entry name" value="FabD/lysophospholipase-like"/>
    <property type="match status" value="1"/>
</dbReference>
<dbReference type="Gene3D" id="3.40.366.10">
    <property type="entry name" value="Malonyl-Coenzyme A Acyl Carrier Protein, domain 2"/>
    <property type="match status" value="1"/>
</dbReference>
<dbReference type="Pfam" id="PF08242">
    <property type="entry name" value="Methyltransf_12"/>
    <property type="match status" value="1"/>
</dbReference>
<evidence type="ECO:0000256" key="4">
    <source>
        <dbReference type="ARBA" id="ARBA00022857"/>
    </source>
</evidence>
<dbReference type="InterPro" id="IPR013968">
    <property type="entry name" value="PKS_KR"/>
</dbReference>
<dbReference type="InterPro" id="IPR050091">
    <property type="entry name" value="PKS_NRPS_Biosynth_Enz"/>
</dbReference>
<dbReference type="EMBL" id="KV750463">
    <property type="protein sequence ID" value="OCL04663.1"/>
    <property type="molecule type" value="Genomic_DNA"/>
</dbReference>
<dbReference type="InterPro" id="IPR006162">
    <property type="entry name" value="Ppantetheine_attach_site"/>
</dbReference>
<evidence type="ECO:0000313" key="12">
    <source>
        <dbReference type="EMBL" id="OCL04663.1"/>
    </source>
</evidence>
<dbReference type="GO" id="GO:0016491">
    <property type="term" value="F:oxidoreductase activity"/>
    <property type="evidence" value="ECO:0007669"/>
    <property type="project" value="UniProtKB-KW"/>
</dbReference>
<dbReference type="Pfam" id="PF23114">
    <property type="entry name" value="NAD-bd_HRPKS_sdrA"/>
    <property type="match status" value="1"/>
</dbReference>
<proteinExistence type="predicted"/>
<dbReference type="InterPro" id="IPR029063">
    <property type="entry name" value="SAM-dependent_MTases_sf"/>
</dbReference>
<feature type="domain" description="Ketosynthase family 3 (KS3)" evidence="10">
    <location>
        <begin position="10"/>
        <end position="436"/>
    </location>
</feature>
<dbReference type="CDD" id="cd05195">
    <property type="entry name" value="enoyl_red"/>
    <property type="match status" value="1"/>
</dbReference>
<dbReference type="PANTHER" id="PTHR43775">
    <property type="entry name" value="FATTY ACID SYNTHASE"/>
    <property type="match status" value="1"/>
</dbReference>
<keyword evidence="13" id="KW-1185">Reference proteome</keyword>
<dbReference type="PROSITE" id="PS52004">
    <property type="entry name" value="KS3_2"/>
    <property type="match status" value="1"/>
</dbReference>
<dbReference type="GO" id="GO:1901336">
    <property type="term" value="P:lactone biosynthetic process"/>
    <property type="evidence" value="ECO:0007669"/>
    <property type="project" value="UniProtKB-ARBA"/>
</dbReference>
<evidence type="ECO:0000259" key="9">
    <source>
        <dbReference type="PROSITE" id="PS50075"/>
    </source>
</evidence>
<dbReference type="FunFam" id="3.40.50.720:FF:000209">
    <property type="entry name" value="Polyketide synthase Pks12"/>
    <property type="match status" value="1"/>
</dbReference>
<dbReference type="InterPro" id="IPR049552">
    <property type="entry name" value="PKS_DH_N"/>
</dbReference>
<dbReference type="Gene3D" id="1.10.1200.10">
    <property type="entry name" value="ACP-like"/>
    <property type="match status" value="1"/>
</dbReference>
<dbReference type="InterPro" id="IPR016036">
    <property type="entry name" value="Malonyl_transacylase_ACP-bd"/>
</dbReference>
<accession>A0A8E2EUN5</accession>